<accession>A0A0A8YKY5</accession>
<evidence type="ECO:0000256" key="1">
    <source>
        <dbReference type="SAM" id="SignalP"/>
    </source>
</evidence>
<organism evidence="2">
    <name type="scientific">Arundo donax</name>
    <name type="common">Giant reed</name>
    <name type="synonym">Donax arundinaceus</name>
    <dbReference type="NCBI Taxonomy" id="35708"/>
    <lineage>
        <taxon>Eukaryota</taxon>
        <taxon>Viridiplantae</taxon>
        <taxon>Streptophyta</taxon>
        <taxon>Embryophyta</taxon>
        <taxon>Tracheophyta</taxon>
        <taxon>Spermatophyta</taxon>
        <taxon>Magnoliopsida</taxon>
        <taxon>Liliopsida</taxon>
        <taxon>Poales</taxon>
        <taxon>Poaceae</taxon>
        <taxon>PACMAD clade</taxon>
        <taxon>Arundinoideae</taxon>
        <taxon>Arundineae</taxon>
        <taxon>Arundo</taxon>
    </lineage>
</organism>
<dbReference type="EMBL" id="GBRH01270769">
    <property type="protein sequence ID" value="JAD27126.1"/>
    <property type="molecule type" value="Transcribed_RNA"/>
</dbReference>
<evidence type="ECO:0008006" key="3">
    <source>
        <dbReference type="Google" id="ProtNLM"/>
    </source>
</evidence>
<proteinExistence type="predicted"/>
<name>A0A0A8YKY5_ARUDO</name>
<evidence type="ECO:0000313" key="2">
    <source>
        <dbReference type="EMBL" id="JAD27126.1"/>
    </source>
</evidence>
<reference evidence="2" key="2">
    <citation type="journal article" date="2015" name="Data Brief">
        <title>Shoot transcriptome of the giant reed, Arundo donax.</title>
        <authorList>
            <person name="Barrero R.A."/>
            <person name="Guerrero F.D."/>
            <person name="Moolhuijzen P."/>
            <person name="Goolsby J.A."/>
            <person name="Tidwell J."/>
            <person name="Bellgard S.E."/>
            <person name="Bellgard M.I."/>
        </authorList>
    </citation>
    <scope>NUCLEOTIDE SEQUENCE</scope>
    <source>
        <tissue evidence="2">Shoot tissue taken approximately 20 cm above the soil surface</tissue>
    </source>
</reference>
<feature type="signal peptide" evidence="1">
    <location>
        <begin position="1"/>
        <end position="31"/>
    </location>
</feature>
<sequence>MHCCVLLSLASLSASMSSLNALFMAARTARGARIADGRANLGDGEEAGRTNPRWEGCKETTAAEIWRCR</sequence>
<protein>
    <recommendedName>
        <fullName evidence="3">Secreted protein</fullName>
    </recommendedName>
</protein>
<keyword evidence="1" id="KW-0732">Signal</keyword>
<dbReference type="AlphaFoldDB" id="A0A0A8YKY5"/>
<reference evidence="2" key="1">
    <citation type="submission" date="2014-09" db="EMBL/GenBank/DDBJ databases">
        <authorList>
            <person name="Magalhaes I.L.F."/>
            <person name="Oliveira U."/>
            <person name="Santos F.R."/>
            <person name="Vidigal T.H.D.A."/>
            <person name="Brescovit A.D."/>
            <person name="Santos A.J."/>
        </authorList>
    </citation>
    <scope>NUCLEOTIDE SEQUENCE</scope>
    <source>
        <tissue evidence="2">Shoot tissue taken approximately 20 cm above the soil surface</tissue>
    </source>
</reference>
<feature type="chain" id="PRO_5002042173" description="Secreted protein" evidence="1">
    <location>
        <begin position="32"/>
        <end position="69"/>
    </location>
</feature>